<reference evidence="1 2" key="2">
    <citation type="journal article" date="2018" name="New Phytol.">
        <title>High intraspecific genome diversity in the model arbuscular mycorrhizal symbiont Rhizophagus irregularis.</title>
        <authorList>
            <person name="Chen E.C.H."/>
            <person name="Morin E."/>
            <person name="Beaudet D."/>
            <person name="Noel J."/>
            <person name="Yildirir G."/>
            <person name="Ndikumana S."/>
            <person name="Charron P."/>
            <person name="St-Onge C."/>
            <person name="Giorgi J."/>
            <person name="Kruger M."/>
            <person name="Marton T."/>
            <person name="Ropars J."/>
            <person name="Grigoriev I.V."/>
            <person name="Hainaut M."/>
            <person name="Henrissat B."/>
            <person name="Roux C."/>
            <person name="Martin F."/>
            <person name="Corradi N."/>
        </authorList>
    </citation>
    <scope>NUCLEOTIDE SEQUENCE [LARGE SCALE GENOMIC DNA]</scope>
    <source>
        <strain evidence="1 2">DAOM 197198</strain>
    </source>
</reference>
<dbReference type="VEuPathDB" id="FungiDB:RhiirFUN_006005"/>
<name>A0A2P4QGK2_RHIID</name>
<evidence type="ECO:0000313" key="2">
    <source>
        <dbReference type="Proteomes" id="UP000018888"/>
    </source>
</evidence>
<organism evidence="1 2">
    <name type="scientific">Rhizophagus irregularis (strain DAOM 181602 / DAOM 197198 / MUCL 43194)</name>
    <name type="common">Arbuscular mycorrhizal fungus</name>
    <name type="synonym">Glomus intraradices</name>
    <dbReference type="NCBI Taxonomy" id="747089"/>
    <lineage>
        <taxon>Eukaryota</taxon>
        <taxon>Fungi</taxon>
        <taxon>Fungi incertae sedis</taxon>
        <taxon>Mucoromycota</taxon>
        <taxon>Glomeromycotina</taxon>
        <taxon>Glomeromycetes</taxon>
        <taxon>Glomerales</taxon>
        <taxon>Glomeraceae</taxon>
        <taxon>Rhizophagus</taxon>
    </lineage>
</organism>
<keyword evidence="2" id="KW-1185">Reference proteome</keyword>
<sequence>MVHRLFKNIVPKTNLKNVSLDLLKNYTTLFAIRHLLDSGIDLRLYTQNRGFMNLPKHLRRLMSNWFIITKDNIDINDDASEVMVLKVYSPDEQISNILLKKRIFRRNVVISPLLNINAELKLAYEDLGDDSVILDITPSFFEFASFIFENERDNTILRHLHIGDVVSINFGNGNNFEIIRAIFCHQKNDLRFAFVIVDWFEELNRTRLGCPMYQLQKTHTNQQRVFSISLVNAIKIVHFVHC</sequence>
<comment type="caution">
    <text evidence="1">The sequence shown here is derived from an EMBL/GenBank/DDBJ whole genome shotgun (WGS) entry which is preliminary data.</text>
</comment>
<evidence type="ECO:0000313" key="1">
    <source>
        <dbReference type="EMBL" id="POG76764.1"/>
    </source>
</evidence>
<proteinExistence type="predicted"/>
<gene>
    <name evidence="1" type="ORF">GLOIN_2v1474421</name>
</gene>
<reference evidence="1 2" key="1">
    <citation type="journal article" date="2013" name="Proc. Natl. Acad. Sci. U.S.A.">
        <title>Genome of an arbuscular mycorrhizal fungus provides insight into the oldest plant symbiosis.</title>
        <authorList>
            <person name="Tisserant E."/>
            <person name="Malbreil M."/>
            <person name="Kuo A."/>
            <person name="Kohler A."/>
            <person name="Symeonidi A."/>
            <person name="Balestrini R."/>
            <person name="Charron P."/>
            <person name="Duensing N."/>
            <person name="Frei Dit Frey N."/>
            <person name="Gianinazzi-Pearson V."/>
            <person name="Gilbert L.B."/>
            <person name="Handa Y."/>
            <person name="Herr J.R."/>
            <person name="Hijri M."/>
            <person name="Koul R."/>
            <person name="Kawaguchi M."/>
            <person name="Krajinski F."/>
            <person name="Lammers P.J."/>
            <person name="Masclaux F.G."/>
            <person name="Murat C."/>
            <person name="Morin E."/>
            <person name="Ndikumana S."/>
            <person name="Pagni M."/>
            <person name="Petitpierre D."/>
            <person name="Requena N."/>
            <person name="Rosikiewicz P."/>
            <person name="Riley R."/>
            <person name="Saito K."/>
            <person name="San Clemente H."/>
            <person name="Shapiro H."/>
            <person name="van Tuinen D."/>
            <person name="Becard G."/>
            <person name="Bonfante P."/>
            <person name="Paszkowski U."/>
            <person name="Shachar-Hill Y.Y."/>
            <person name="Tuskan G.A."/>
            <person name="Young P.W."/>
            <person name="Sanders I.R."/>
            <person name="Henrissat B."/>
            <person name="Rensing S.A."/>
            <person name="Grigoriev I.V."/>
            <person name="Corradi N."/>
            <person name="Roux C."/>
            <person name="Martin F."/>
        </authorList>
    </citation>
    <scope>NUCLEOTIDE SEQUENCE [LARGE SCALE GENOMIC DNA]</scope>
    <source>
        <strain evidence="1 2">DAOM 197198</strain>
    </source>
</reference>
<dbReference type="EMBL" id="AUPC02000047">
    <property type="protein sequence ID" value="POG76764.1"/>
    <property type="molecule type" value="Genomic_DNA"/>
</dbReference>
<protein>
    <submittedName>
        <fullName evidence="1">Uncharacterized protein</fullName>
    </submittedName>
</protein>
<dbReference type="Proteomes" id="UP000018888">
    <property type="component" value="Unassembled WGS sequence"/>
</dbReference>
<accession>A0A2P4QGK2</accession>
<dbReference type="AlphaFoldDB" id="A0A2P4QGK2"/>